<evidence type="ECO:0000256" key="1">
    <source>
        <dbReference type="ARBA" id="ARBA00004651"/>
    </source>
</evidence>
<keyword evidence="4" id="KW-0997">Cell inner membrane</keyword>
<evidence type="ECO:0000256" key="7">
    <source>
        <dbReference type="ARBA" id="ARBA00022985"/>
    </source>
</evidence>
<dbReference type="InterPro" id="IPR000390">
    <property type="entry name" value="Small_drug/metabolite_transptr"/>
</dbReference>
<dbReference type="RefSeq" id="WP_218033249.1">
    <property type="nucleotide sequence ID" value="NZ_BJYR01000007.1"/>
</dbReference>
<feature type="transmembrane region" description="Helical" evidence="11">
    <location>
        <begin position="172"/>
        <end position="193"/>
    </location>
</feature>
<evidence type="ECO:0000256" key="5">
    <source>
        <dbReference type="ARBA" id="ARBA00022556"/>
    </source>
</evidence>
<keyword evidence="6 11" id="KW-0812">Transmembrane</keyword>
<dbReference type="Proteomes" id="UP000321464">
    <property type="component" value="Unassembled WGS sequence"/>
</dbReference>
<feature type="transmembrane region" description="Helical" evidence="11">
    <location>
        <begin position="261"/>
        <end position="278"/>
    </location>
</feature>
<evidence type="ECO:0000313" key="14">
    <source>
        <dbReference type="Proteomes" id="UP000321464"/>
    </source>
</evidence>
<feature type="transmembrane region" description="Helical" evidence="11">
    <location>
        <begin position="60"/>
        <end position="81"/>
    </location>
</feature>
<keyword evidence="8 11" id="KW-1133">Transmembrane helix</keyword>
<reference evidence="13 14" key="1">
    <citation type="submission" date="2019-07" db="EMBL/GenBank/DDBJ databases">
        <title>Whole genome shotgun sequence of Novosphingobium sediminis NBRC 106119.</title>
        <authorList>
            <person name="Hosoyama A."/>
            <person name="Uohara A."/>
            <person name="Ohji S."/>
            <person name="Ichikawa N."/>
        </authorList>
    </citation>
    <scope>NUCLEOTIDE SEQUENCE [LARGE SCALE GENOMIC DNA]</scope>
    <source>
        <strain evidence="13 14">NBRC 106119</strain>
    </source>
</reference>
<dbReference type="PANTHER" id="PTHR30561">
    <property type="entry name" value="SMR FAMILY PROTON-DEPENDENT DRUG EFFLUX TRANSPORTER SUGE"/>
    <property type="match status" value="1"/>
</dbReference>
<keyword evidence="9" id="KW-0443">Lipid metabolism</keyword>
<evidence type="ECO:0000313" key="13">
    <source>
        <dbReference type="EMBL" id="GEN99234.1"/>
    </source>
</evidence>
<feature type="transmembrane region" description="Helical" evidence="11">
    <location>
        <begin position="205"/>
        <end position="226"/>
    </location>
</feature>
<dbReference type="GO" id="GO:0005886">
    <property type="term" value="C:plasma membrane"/>
    <property type="evidence" value="ECO:0007669"/>
    <property type="project" value="UniProtKB-SubCell"/>
</dbReference>
<evidence type="ECO:0000256" key="9">
    <source>
        <dbReference type="ARBA" id="ARBA00023098"/>
    </source>
</evidence>
<evidence type="ECO:0000256" key="4">
    <source>
        <dbReference type="ARBA" id="ARBA00022519"/>
    </source>
</evidence>
<feature type="transmembrane region" description="Helical" evidence="11">
    <location>
        <begin position="6"/>
        <end position="24"/>
    </location>
</feature>
<evidence type="ECO:0000256" key="8">
    <source>
        <dbReference type="ARBA" id="ARBA00022989"/>
    </source>
</evidence>
<protein>
    <submittedName>
        <fullName evidence="13">Membrane protein</fullName>
    </submittedName>
</protein>
<dbReference type="PANTHER" id="PTHR30561:SF9">
    <property type="entry name" value="4-AMINO-4-DEOXY-L-ARABINOSE-PHOSPHOUNDECAPRENOL FLIPPASE SUBUNIT ARNF-RELATED"/>
    <property type="match status" value="1"/>
</dbReference>
<keyword evidence="7" id="KW-0448">Lipopolysaccharide biosynthesis</keyword>
<feature type="transmembrane region" description="Helical" evidence="11">
    <location>
        <begin position="88"/>
        <end position="109"/>
    </location>
</feature>
<organism evidence="13 14">
    <name type="scientific">Novosphingobium sediminis</name>
    <dbReference type="NCBI Taxonomy" id="707214"/>
    <lineage>
        <taxon>Bacteria</taxon>
        <taxon>Pseudomonadati</taxon>
        <taxon>Pseudomonadota</taxon>
        <taxon>Alphaproteobacteria</taxon>
        <taxon>Sphingomonadales</taxon>
        <taxon>Sphingomonadaceae</taxon>
        <taxon>Novosphingobium</taxon>
    </lineage>
</organism>
<comment type="caution">
    <text evidence="13">The sequence shown here is derived from an EMBL/GenBank/DDBJ whole genome shotgun (WGS) entry which is preliminary data.</text>
</comment>
<evidence type="ECO:0000256" key="3">
    <source>
        <dbReference type="ARBA" id="ARBA00022516"/>
    </source>
</evidence>
<keyword evidence="10 11" id="KW-0472">Membrane</keyword>
<dbReference type="GO" id="GO:0009245">
    <property type="term" value="P:lipid A biosynthetic process"/>
    <property type="evidence" value="ECO:0007669"/>
    <property type="project" value="UniProtKB-KW"/>
</dbReference>
<evidence type="ECO:0000256" key="6">
    <source>
        <dbReference type="ARBA" id="ARBA00022692"/>
    </source>
</evidence>
<dbReference type="GO" id="GO:0009103">
    <property type="term" value="P:lipopolysaccharide biosynthetic process"/>
    <property type="evidence" value="ECO:0007669"/>
    <property type="project" value="UniProtKB-KW"/>
</dbReference>
<sequence>MIDWPVFALILFAASLHASWNAFLKGSGDTLLSTTLVMGGAALIALVALPFLPVPARASWPYLAVSALLQVGYLGLLVRVYRTIDMSLAYPLMRGCAPLAVALVSHFWLGEAVPVLAWVGVGTICLGILAMAAGARGSLKPAGLAAALTNASIIAAYTLIDGTGARASGTPAAYTLWLSLLTGLAMIVWTFRARGPAAFGYVRKNWPIGLFGGLGTIVSYTIALWAMTMAPIAMVAALRETSILFATAISALVLRERVGPARIAAAVIIACGAMLLRLA</sequence>
<feature type="transmembrane region" description="Helical" evidence="11">
    <location>
        <begin position="31"/>
        <end position="54"/>
    </location>
</feature>
<evidence type="ECO:0000256" key="10">
    <source>
        <dbReference type="ARBA" id="ARBA00023136"/>
    </source>
</evidence>
<accession>A0A512AHQ5</accession>
<proteinExistence type="predicted"/>
<dbReference type="SUPFAM" id="SSF103481">
    <property type="entry name" value="Multidrug resistance efflux transporter EmrE"/>
    <property type="match status" value="2"/>
</dbReference>
<comment type="subcellular location">
    <subcellularLocation>
        <location evidence="1">Cell membrane</location>
        <topology evidence="1">Multi-pass membrane protein</topology>
    </subcellularLocation>
</comment>
<name>A0A512AHQ5_9SPHN</name>
<feature type="transmembrane region" description="Helical" evidence="11">
    <location>
        <begin position="142"/>
        <end position="160"/>
    </location>
</feature>
<feature type="transmembrane region" description="Helical" evidence="11">
    <location>
        <begin position="115"/>
        <end position="135"/>
    </location>
</feature>
<feature type="transmembrane region" description="Helical" evidence="11">
    <location>
        <begin position="232"/>
        <end position="254"/>
    </location>
</feature>
<evidence type="ECO:0000256" key="2">
    <source>
        <dbReference type="ARBA" id="ARBA00022475"/>
    </source>
</evidence>
<feature type="domain" description="EamA" evidence="12">
    <location>
        <begin position="143"/>
        <end position="276"/>
    </location>
</feature>
<dbReference type="Pfam" id="PF00892">
    <property type="entry name" value="EamA"/>
    <property type="match status" value="1"/>
</dbReference>
<dbReference type="AlphaFoldDB" id="A0A512AHQ5"/>
<evidence type="ECO:0000259" key="12">
    <source>
        <dbReference type="Pfam" id="PF00892"/>
    </source>
</evidence>
<dbReference type="InterPro" id="IPR037185">
    <property type="entry name" value="EmrE-like"/>
</dbReference>
<dbReference type="InterPro" id="IPR000620">
    <property type="entry name" value="EamA_dom"/>
</dbReference>
<keyword evidence="3" id="KW-0444">Lipid biosynthesis</keyword>
<keyword evidence="2" id="KW-1003">Cell membrane</keyword>
<dbReference type="EMBL" id="BJYR01000007">
    <property type="protein sequence ID" value="GEN99234.1"/>
    <property type="molecule type" value="Genomic_DNA"/>
</dbReference>
<keyword evidence="14" id="KW-1185">Reference proteome</keyword>
<evidence type="ECO:0000256" key="11">
    <source>
        <dbReference type="SAM" id="Phobius"/>
    </source>
</evidence>
<dbReference type="GO" id="GO:0022857">
    <property type="term" value="F:transmembrane transporter activity"/>
    <property type="evidence" value="ECO:0007669"/>
    <property type="project" value="InterPro"/>
</dbReference>
<gene>
    <name evidence="13" type="ORF">NSE01_10670</name>
</gene>
<dbReference type="Gene3D" id="1.10.3730.20">
    <property type="match status" value="2"/>
</dbReference>
<keyword evidence="5" id="KW-0441">Lipid A biosynthesis</keyword>